<feature type="compositionally biased region" description="Low complexity" evidence="1">
    <location>
        <begin position="221"/>
        <end position="231"/>
    </location>
</feature>
<feature type="region of interest" description="Disordered" evidence="1">
    <location>
        <begin position="64"/>
        <end position="113"/>
    </location>
</feature>
<reference evidence="3" key="1">
    <citation type="journal article" date="2015" name="PLoS Genet.">
        <title>The dynamic genome and transcriptome of the human fungal pathogen Blastomyces and close relative Emmonsia.</title>
        <authorList>
            <person name="Munoz J.F."/>
            <person name="Gauthier G.M."/>
            <person name="Desjardins C.A."/>
            <person name="Gallo J.E."/>
            <person name="Holder J."/>
            <person name="Sullivan T.D."/>
            <person name="Marty A.J."/>
            <person name="Carmen J.C."/>
            <person name="Chen Z."/>
            <person name="Ding L."/>
            <person name="Gujja S."/>
            <person name="Magrini V."/>
            <person name="Misas E."/>
            <person name="Mitreva M."/>
            <person name="Priest M."/>
            <person name="Saif S."/>
            <person name="Whiston E.A."/>
            <person name="Young S."/>
            <person name="Zeng Q."/>
            <person name="Goldman W.E."/>
            <person name="Mardis E.R."/>
            <person name="Taylor J.W."/>
            <person name="McEwen J.G."/>
            <person name="Clay O.K."/>
            <person name="Klein B.S."/>
            <person name="Cuomo C.A."/>
        </authorList>
    </citation>
    <scope>NUCLEOTIDE SEQUENCE [LARGE SCALE GENOMIC DNA]</scope>
    <source>
        <strain evidence="3">ER-3 / ATCC MYA-2586</strain>
    </source>
</reference>
<protein>
    <submittedName>
        <fullName evidence="2">Uncharacterized protein</fullName>
    </submittedName>
</protein>
<evidence type="ECO:0000313" key="2">
    <source>
        <dbReference type="EMBL" id="EEQ90785.2"/>
    </source>
</evidence>
<feature type="compositionally biased region" description="Low complexity" evidence="1">
    <location>
        <begin position="302"/>
        <end position="318"/>
    </location>
</feature>
<keyword evidence="3" id="KW-1185">Reference proteome</keyword>
<feature type="compositionally biased region" description="Polar residues" evidence="1">
    <location>
        <begin position="80"/>
        <end position="89"/>
    </location>
</feature>
<evidence type="ECO:0000256" key="1">
    <source>
        <dbReference type="SAM" id="MobiDB-lite"/>
    </source>
</evidence>
<evidence type="ECO:0000313" key="3">
    <source>
        <dbReference type="Proteomes" id="UP000002039"/>
    </source>
</evidence>
<dbReference type="RefSeq" id="XP_045277456.1">
    <property type="nucleotide sequence ID" value="XM_045421612.1"/>
</dbReference>
<sequence>MDTLESHLSVPTFLQPGSRRALTRQPISNCIGLTSPLAKSDCLPMRGTMGGTFVPYLDARHSEEYSPGVPHESFDPPASRSCSNGSTKIVTPEQPRNEQPSSQPLQPSATFSRRISSPPIKAFATEEYWHFGEFISAHYGNIDTHEPLKAKKRKCQIVQCRYHGSSENLSESAEIAKPIRISVAKPKLITIPKSFTRRATSHVKSDANEFAHEFPNFEQLSSEPSTLSLSSRGEQSYTSCDDSGYATQGSYGSTGDITPSPLGDRSADVSRSLLGRRLSFKNQIPRWIQKKSSLRKSESVFGSTKGSCSSPSTPTGSKFPLDSPAIPSKDKKPVKATSWSVGWVIDHLETSIMQNPQSDLTLSSPVIIFVRSTTEKALLHPFQDIFPTASIEKLSSLCAAFIAQIYLSALGTYENTNSNPISTGVVADGISDKARTRLGLHLSKASQLRIKERLLRRRSADIHARLDKIVDSILMDLCGTSDSGLKRALMSLVQLLEGNKSSDSSWP</sequence>
<accession>A0ABP2F212</accession>
<feature type="compositionally biased region" description="Polar residues" evidence="1">
    <location>
        <begin position="232"/>
        <end position="257"/>
    </location>
</feature>
<feature type="region of interest" description="Disordered" evidence="1">
    <location>
        <begin position="221"/>
        <end position="266"/>
    </location>
</feature>
<dbReference type="Proteomes" id="UP000002039">
    <property type="component" value="Unassembled WGS sequence"/>
</dbReference>
<feature type="compositionally biased region" description="Polar residues" evidence="1">
    <location>
        <begin position="97"/>
        <end position="113"/>
    </location>
</feature>
<dbReference type="EMBL" id="EQ999978">
    <property type="protein sequence ID" value="EEQ90785.2"/>
    <property type="molecule type" value="Genomic_DNA"/>
</dbReference>
<organism evidence="2 3">
    <name type="scientific">Ajellomyces dermatitidis (strain ER-3 / ATCC MYA-2586)</name>
    <name type="common">Blastomyces dermatitidis</name>
    <dbReference type="NCBI Taxonomy" id="559297"/>
    <lineage>
        <taxon>Eukaryota</taxon>
        <taxon>Fungi</taxon>
        <taxon>Dikarya</taxon>
        <taxon>Ascomycota</taxon>
        <taxon>Pezizomycotina</taxon>
        <taxon>Eurotiomycetes</taxon>
        <taxon>Eurotiomycetidae</taxon>
        <taxon>Onygenales</taxon>
        <taxon>Ajellomycetaceae</taxon>
        <taxon>Blastomyces</taxon>
    </lineage>
</organism>
<gene>
    <name evidence="2" type="ORF">BDCG_05905</name>
</gene>
<proteinExistence type="predicted"/>
<feature type="region of interest" description="Disordered" evidence="1">
    <location>
        <begin position="298"/>
        <end position="331"/>
    </location>
</feature>
<dbReference type="GeneID" id="69027859"/>
<name>A0ABP2F212_AJEDR</name>